<accession>A0A8H5LS39</accession>
<dbReference type="InterPro" id="IPR010929">
    <property type="entry name" value="PDR_CDR_ABC"/>
</dbReference>
<feature type="transmembrane region" description="Helical" evidence="10">
    <location>
        <begin position="595"/>
        <end position="616"/>
    </location>
</feature>
<dbReference type="InterPro" id="IPR017871">
    <property type="entry name" value="ABC_transporter-like_CS"/>
</dbReference>
<dbReference type="InterPro" id="IPR034003">
    <property type="entry name" value="ABCG_PDR_2"/>
</dbReference>
<evidence type="ECO:0000256" key="3">
    <source>
        <dbReference type="ARBA" id="ARBA00022448"/>
    </source>
</evidence>
<proteinExistence type="inferred from homology"/>
<comment type="similarity">
    <text evidence="2">Belongs to the ABC transporter superfamily. ABCG family. PDR (TC 3.A.1.205) subfamily.</text>
</comment>
<evidence type="ECO:0000313" key="12">
    <source>
        <dbReference type="EMBL" id="KAF5368015.1"/>
    </source>
</evidence>
<feature type="transmembrane region" description="Helical" evidence="10">
    <location>
        <begin position="520"/>
        <end position="541"/>
    </location>
</feature>
<dbReference type="CDD" id="cd03232">
    <property type="entry name" value="ABCG_PDR_domain2"/>
    <property type="match status" value="1"/>
</dbReference>
<gene>
    <name evidence="12" type="ORF">D9758_004372</name>
</gene>
<feature type="transmembrane region" description="Helical" evidence="10">
    <location>
        <begin position="1672"/>
        <end position="1693"/>
    </location>
</feature>
<keyword evidence="6" id="KW-0067">ATP-binding</keyword>
<feature type="transmembrane region" description="Helical" evidence="10">
    <location>
        <begin position="628"/>
        <end position="651"/>
    </location>
</feature>
<feature type="transmembrane region" description="Helical" evidence="10">
    <location>
        <begin position="1295"/>
        <end position="1317"/>
    </location>
</feature>
<evidence type="ECO:0000256" key="2">
    <source>
        <dbReference type="ARBA" id="ARBA00006012"/>
    </source>
</evidence>
<feature type="domain" description="ABC transporter" evidence="11">
    <location>
        <begin position="832"/>
        <end position="1075"/>
    </location>
</feature>
<feature type="transmembrane region" description="Helical" evidence="10">
    <location>
        <begin position="1626"/>
        <end position="1647"/>
    </location>
</feature>
<dbReference type="InterPro" id="IPR013525">
    <property type="entry name" value="ABC2_TM"/>
</dbReference>
<feature type="transmembrane region" description="Helical" evidence="10">
    <location>
        <begin position="1329"/>
        <end position="1347"/>
    </location>
</feature>
<dbReference type="Gene3D" id="3.40.50.300">
    <property type="entry name" value="P-loop containing nucleotide triphosphate hydrolases"/>
    <property type="match status" value="2"/>
</dbReference>
<dbReference type="FunFam" id="3.40.50.300:FF:000054">
    <property type="entry name" value="ABC multidrug transporter atrF"/>
    <property type="match status" value="1"/>
</dbReference>
<keyword evidence="7 10" id="KW-1133">Transmembrane helix</keyword>
<feature type="region of interest" description="Disordered" evidence="9">
    <location>
        <begin position="45"/>
        <end position="67"/>
    </location>
</feature>
<dbReference type="GO" id="GO:0016887">
    <property type="term" value="F:ATP hydrolysis activity"/>
    <property type="evidence" value="ECO:0007669"/>
    <property type="project" value="InterPro"/>
</dbReference>
<evidence type="ECO:0000256" key="6">
    <source>
        <dbReference type="ARBA" id="ARBA00022840"/>
    </source>
</evidence>
<keyword evidence="8 10" id="KW-0472">Membrane</keyword>
<dbReference type="GO" id="GO:0140359">
    <property type="term" value="F:ABC-type transporter activity"/>
    <property type="evidence" value="ECO:0007669"/>
    <property type="project" value="InterPro"/>
</dbReference>
<feature type="transmembrane region" description="Helical" evidence="10">
    <location>
        <begin position="1207"/>
        <end position="1228"/>
    </location>
</feature>
<dbReference type="EMBL" id="JAACJM010000017">
    <property type="protein sequence ID" value="KAF5368015.1"/>
    <property type="molecule type" value="Genomic_DNA"/>
</dbReference>
<evidence type="ECO:0000256" key="9">
    <source>
        <dbReference type="SAM" id="MobiDB-lite"/>
    </source>
</evidence>
<dbReference type="InterPro" id="IPR029481">
    <property type="entry name" value="ABC_trans_N"/>
</dbReference>
<feature type="transmembrane region" description="Helical" evidence="10">
    <location>
        <begin position="1730"/>
        <end position="1747"/>
    </location>
</feature>
<keyword evidence="13" id="KW-1185">Reference proteome</keyword>
<feature type="compositionally biased region" description="Basic and acidic residues" evidence="9">
    <location>
        <begin position="48"/>
        <end position="67"/>
    </location>
</feature>
<feature type="transmembrane region" description="Helical" evidence="10">
    <location>
        <begin position="739"/>
        <end position="759"/>
    </location>
</feature>
<feature type="transmembrane region" description="Helical" evidence="10">
    <location>
        <begin position="562"/>
        <end position="583"/>
    </location>
</feature>
<dbReference type="OrthoDB" id="245989at2759"/>
<feature type="region of interest" description="Disordered" evidence="9">
    <location>
        <begin position="777"/>
        <end position="815"/>
    </location>
</feature>
<evidence type="ECO:0000256" key="5">
    <source>
        <dbReference type="ARBA" id="ARBA00022741"/>
    </source>
</evidence>
<dbReference type="Pfam" id="PF14510">
    <property type="entry name" value="ABC_trans_N"/>
    <property type="match status" value="1"/>
</dbReference>
<feature type="transmembrane region" description="Helical" evidence="10">
    <location>
        <begin position="485"/>
        <end position="508"/>
    </location>
</feature>
<name>A0A8H5LS39_9AGAR</name>
<dbReference type="InterPro" id="IPR034001">
    <property type="entry name" value="ABCG_PDR_1"/>
</dbReference>
<comment type="subcellular location">
    <subcellularLocation>
        <location evidence="1">Membrane</location>
        <topology evidence="1">Multi-pass membrane protein</topology>
    </subcellularLocation>
</comment>
<feature type="region of interest" description="Disordered" evidence="9">
    <location>
        <begin position="1"/>
        <end position="31"/>
    </location>
</feature>
<feature type="compositionally biased region" description="Basic and acidic residues" evidence="9">
    <location>
        <begin position="777"/>
        <end position="801"/>
    </location>
</feature>
<keyword evidence="3" id="KW-0813">Transport</keyword>
<dbReference type="Pfam" id="PF01061">
    <property type="entry name" value="ABC2_membrane"/>
    <property type="match status" value="2"/>
</dbReference>
<dbReference type="InterPro" id="IPR003439">
    <property type="entry name" value="ABC_transporter-like_ATP-bd"/>
</dbReference>
<dbReference type="Pfam" id="PF19055">
    <property type="entry name" value="ABC2_membrane_7"/>
    <property type="match status" value="1"/>
</dbReference>
<evidence type="ECO:0000256" key="10">
    <source>
        <dbReference type="SAM" id="Phobius"/>
    </source>
</evidence>
<dbReference type="Proteomes" id="UP000559256">
    <property type="component" value="Unassembled WGS sequence"/>
</dbReference>
<dbReference type="PANTHER" id="PTHR19241">
    <property type="entry name" value="ATP-BINDING CASSETTE TRANSPORTER"/>
    <property type="match status" value="1"/>
</dbReference>
<dbReference type="Pfam" id="PF06422">
    <property type="entry name" value="PDR_CDR"/>
    <property type="match status" value="1"/>
</dbReference>
<feature type="transmembrane region" description="Helical" evidence="10">
    <location>
        <begin position="1596"/>
        <end position="1619"/>
    </location>
</feature>
<reference evidence="12 13" key="1">
    <citation type="journal article" date="2020" name="ISME J.">
        <title>Uncovering the hidden diversity of litter-decomposition mechanisms in mushroom-forming fungi.</title>
        <authorList>
            <person name="Floudas D."/>
            <person name="Bentzer J."/>
            <person name="Ahren D."/>
            <person name="Johansson T."/>
            <person name="Persson P."/>
            <person name="Tunlid A."/>
        </authorList>
    </citation>
    <scope>NUCLEOTIDE SEQUENCE [LARGE SCALE GENOMIC DNA]</scope>
    <source>
        <strain evidence="12 13">CBS 291.85</strain>
    </source>
</reference>
<evidence type="ECO:0000256" key="7">
    <source>
        <dbReference type="ARBA" id="ARBA00022989"/>
    </source>
</evidence>
<dbReference type="InterPro" id="IPR003593">
    <property type="entry name" value="AAA+_ATPase"/>
</dbReference>
<feature type="transmembrane region" description="Helical" evidence="10">
    <location>
        <begin position="1248"/>
        <end position="1274"/>
    </location>
</feature>
<dbReference type="SUPFAM" id="SSF52540">
    <property type="entry name" value="P-loop containing nucleoside triphosphate hydrolases"/>
    <property type="match status" value="2"/>
</dbReference>
<organism evidence="12 13">
    <name type="scientific">Tetrapyrgos nigripes</name>
    <dbReference type="NCBI Taxonomy" id="182062"/>
    <lineage>
        <taxon>Eukaryota</taxon>
        <taxon>Fungi</taxon>
        <taxon>Dikarya</taxon>
        <taxon>Basidiomycota</taxon>
        <taxon>Agaricomycotina</taxon>
        <taxon>Agaricomycetes</taxon>
        <taxon>Agaricomycetidae</taxon>
        <taxon>Agaricales</taxon>
        <taxon>Marasmiineae</taxon>
        <taxon>Marasmiaceae</taxon>
        <taxon>Tetrapyrgos</taxon>
    </lineage>
</organism>
<keyword evidence="4 10" id="KW-0812">Transmembrane</keyword>
<dbReference type="Pfam" id="PF00005">
    <property type="entry name" value="ABC_tran"/>
    <property type="match status" value="2"/>
</dbReference>
<keyword evidence="5" id="KW-0547">Nucleotide-binding</keyword>
<dbReference type="GO" id="GO:0016020">
    <property type="term" value="C:membrane"/>
    <property type="evidence" value="ECO:0007669"/>
    <property type="project" value="UniProtKB-SubCell"/>
</dbReference>
<comment type="caution">
    <text evidence="12">The sequence shown here is derived from an EMBL/GenBank/DDBJ whole genome shotgun (WGS) entry which is preliminary data.</text>
</comment>
<dbReference type="PROSITE" id="PS00211">
    <property type="entry name" value="ABC_TRANSPORTER_1"/>
    <property type="match status" value="1"/>
</dbReference>
<evidence type="ECO:0000259" key="11">
    <source>
        <dbReference type="PROSITE" id="PS50893"/>
    </source>
</evidence>
<evidence type="ECO:0000256" key="8">
    <source>
        <dbReference type="ARBA" id="ARBA00023136"/>
    </source>
</evidence>
<protein>
    <recommendedName>
        <fullName evidence="11">ABC transporter domain-containing protein</fullName>
    </recommendedName>
</protein>
<evidence type="ECO:0000256" key="4">
    <source>
        <dbReference type="ARBA" id="ARBA00022692"/>
    </source>
</evidence>
<sequence length="1843" mass="206451">MSDLKGPKKGQVTTNVAAVDDDASSGVFNPQAPEEVTALARQMTNSSMRDRNPFNDHDDPTMDPRSGKFDYQKWIRSVLQITSRDPERYPQRTAGISFTNLNVHGFGQSTDYQKTVGGVLLDIPRAIINFLGRRRQRIDILRNFEGLVKDGEMLVVLGPPGSGCTTLLKTIAGETHGFHVDETAKINYQGIPWKVMHKDFRGEVVYNAETDVHFPNLTVGQTLSFVSKARTPRTRLPGVTREQYAEHMKSVVMAVFGLSHTENTKVGNDFVRGVSGGERKRVSIAEVALSGSPLQCWDNSTRGLDSATALEFVKTVGLSTKYTGTTAVVAIYQASQSIYDLFDKVTVLYEGRQIYFGRTEDAKEFFVEMGFQCPERQTTADFLTSLTNPYERQARPGFENLVPRTPDEFARRWQESQERQRLLKEIDEWNAQYPIGGEQLDKFRLSRKSTQAKGMRAKSPYTISLPMQVRMCLKRGFQRLRGDSSLFFTMVFGNTVMGLIISSIFFNLGFNTDSFFSRGALLFFAILMNAFSSVLEILTLYEQRPIVEKHTRMALYHPTAEAISSMICDLPAKICSAVFFNLALYFMTNLNRTPAAFFIFLLFSFICTLTMSMIFRTIGASSRTIHQAMTPAAIIILALIIYTGFTIPTSYMKPWFRWLNYIDPIGYAFESLMINEFYGREFPCSLFVPNDLGGSLPQYSNLTGTQRVCSVPGATPGVDVVSGTEYLAKTYDYVKSHEWRNLGILIAFMIFFCFTYLSATEYISAAKSKGEVLVFRRGHEPKQPKRRSDDVEMADKGERTSSHSQETLGGGRNEEAVDKKAIVNMQKQTSIFHWEDLCYDIKIKGEPRRLLDHVDGWVEPGTLTALMGASGAGKTTLLDTLASRLTMGVVTGSMFVDGHPRDSSFQRKTGYVQQQDLHLQTSTVREALVFSARLRQPRDTPDAEKVAYVDEVIRLLGMEKYADAVVGIPGEGLNVEQRKRLTIGVELVAKPQLLLFLDEPTSGLDSQTAWSICTLLRKLANNGQAILCTIHQPSALLFQEFDRLLFLARGGRPVYFGDIGENSQTLISYFERQGAHPCPPDANPAEWMLEVIGAAPGAVAARDYADAWRESDEYVQIKKELARKRELAKVRPAVDSETKRKSPEYAEFAAPFMTQFWLCLVRVYQQYWRTPSYIYAKTTLSSLTALFIGFSFWKADNTSQGLQNQMFAIFMLLTIFGNLVSQIMPHFVVQRSLYEVRERPSKAYSWKAFMLANICTELPWNAAMGVIIFFCFYYPIGLYRNTFDDGATTERGALMFLYLLWFLIFTSTFTNMIIAAINSPDEGGQLANLLFSLCLVFNGVLVGPNRLPRFWIFMYRVSPFTYMVDGMLSVGVANTRATCSDVELSILDAPSGQTCREFLQPYIDALHTGSVLNPDATSACQYCSLTDTNAFLSAASSSYENRWRNFGILWVCIAGDLKPDMDTSSDGDDSKGIRLELEVSRLIRRGQDQQKKWGTQQEKGSQPGSEHVESVLLVLFILAHRPSTVIKNFNPHNLIQGYIWECAMNIGSDYRLLFKYKICCPTLIYYLSRLMTFAFILGCFIYNVASNVSNCHTIAFTSALFFGLSNIFTSLLFLFRVIAVWNRDKIVMVVFILFWLSVVGGALTMPFGTGAEHIGTTKACIVTGVSASLTEAMPFAGLVNDSAVFIAITYRIISYSVFENNRNAQVRAFFGVSGLLPLFSRKLLESGQQYYLVALAGNIAVLVLLKIPKFPTVYRGMATVPVQAIVNSMACVVFRQTKFGLISADGTNLKTLGLQSGMVFNHRHSQTGQGHSIPAAYSRNNDLEAIAISVTKECGINRKDAGH</sequence>
<dbReference type="InterPro" id="IPR043926">
    <property type="entry name" value="ABCG_dom"/>
</dbReference>
<evidence type="ECO:0000256" key="1">
    <source>
        <dbReference type="ARBA" id="ARBA00004141"/>
    </source>
</evidence>
<dbReference type="InterPro" id="IPR027417">
    <property type="entry name" value="P-loop_NTPase"/>
</dbReference>
<feature type="transmembrane region" description="Helical" evidence="10">
    <location>
        <begin position="1563"/>
        <end position="1584"/>
    </location>
</feature>
<feature type="transmembrane region" description="Helical" evidence="10">
    <location>
        <begin position="1174"/>
        <end position="1195"/>
    </location>
</feature>
<feature type="domain" description="ABC transporter" evidence="11">
    <location>
        <begin position="118"/>
        <end position="375"/>
    </location>
</feature>
<dbReference type="CDD" id="cd03233">
    <property type="entry name" value="ABCG_PDR_domain1"/>
    <property type="match status" value="1"/>
</dbReference>
<dbReference type="GO" id="GO:0005524">
    <property type="term" value="F:ATP binding"/>
    <property type="evidence" value="ECO:0007669"/>
    <property type="project" value="UniProtKB-KW"/>
</dbReference>
<dbReference type="SMART" id="SM00382">
    <property type="entry name" value="AAA"/>
    <property type="match status" value="2"/>
</dbReference>
<dbReference type="PROSITE" id="PS50893">
    <property type="entry name" value="ABC_TRANSPORTER_2"/>
    <property type="match status" value="2"/>
</dbReference>
<dbReference type="FunFam" id="3.40.50.300:FF:000881">
    <property type="entry name" value="ABC multidrug transporter A-1"/>
    <property type="match status" value="1"/>
</dbReference>
<evidence type="ECO:0000313" key="13">
    <source>
        <dbReference type="Proteomes" id="UP000559256"/>
    </source>
</evidence>